<dbReference type="CDD" id="cd03587">
    <property type="entry name" value="SOCS"/>
    <property type="match status" value="1"/>
</dbReference>
<evidence type="ECO:0000313" key="2">
    <source>
        <dbReference type="EMBL" id="GIY88883.1"/>
    </source>
</evidence>
<dbReference type="EMBL" id="BPLQ01015536">
    <property type="protein sequence ID" value="GIY88883.1"/>
    <property type="molecule type" value="Genomic_DNA"/>
</dbReference>
<dbReference type="PROSITE" id="PS50225">
    <property type="entry name" value="SOCS"/>
    <property type="match status" value="1"/>
</dbReference>
<dbReference type="InterPro" id="IPR001496">
    <property type="entry name" value="SOCS_box"/>
</dbReference>
<organism evidence="2 3">
    <name type="scientific">Caerostris darwini</name>
    <dbReference type="NCBI Taxonomy" id="1538125"/>
    <lineage>
        <taxon>Eukaryota</taxon>
        <taxon>Metazoa</taxon>
        <taxon>Ecdysozoa</taxon>
        <taxon>Arthropoda</taxon>
        <taxon>Chelicerata</taxon>
        <taxon>Arachnida</taxon>
        <taxon>Araneae</taxon>
        <taxon>Araneomorphae</taxon>
        <taxon>Entelegynae</taxon>
        <taxon>Araneoidea</taxon>
        <taxon>Araneidae</taxon>
        <taxon>Caerostris</taxon>
    </lineage>
</organism>
<comment type="caution">
    <text evidence="2">The sequence shown here is derived from an EMBL/GenBank/DDBJ whole genome shotgun (WGS) entry which is preliminary data.</text>
</comment>
<name>A0AAV4X2T7_9ARAC</name>
<keyword evidence="3" id="KW-1185">Reference proteome</keyword>
<dbReference type="GO" id="GO:0035556">
    <property type="term" value="P:intracellular signal transduction"/>
    <property type="evidence" value="ECO:0007669"/>
    <property type="project" value="InterPro"/>
</dbReference>
<dbReference type="Gene3D" id="1.10.750.20">
    <property type="entry name" value="SOCS box"/>
    <property type="match status" value="1"/>
</dbReference>
<accession>A0AAV4X2T7</accession>
<evidence type="ECO:0000313" key="3">
    <source>
        <dbReference type="Proteomes" id="UP001054837"/>
    </source>
</evidence>
<dbReference type="Proteomes" id="UP001054837">
    <property type="component" value="Unassembled WGS sequence"/>
</dbReference>
<protein>
    <submittedName>
        <fullName evidence="2">SOCS box domain-containing protein</fullName>
    </submittedName>
</protein>
<dbReference type="InterPro" id="IPR036036">
    <property type="entry name" value="SOCS_box-like_dom_sf"/>
</dbReference>
<reference evidence="2 3" key="1">
    <citation type="submission" date="2021-06" db="EMBL/GenBank/DDBJ databases">
        <title>Caerostris darwini draft genome.</title>
        <authorList>
            <person name="Kono N."/>
            <person name="Arakawa K."/>
        </authorList>
    </citation>
    <scope>NUCLEOTIDE SEQUENCE [LARGE SCALE GENOMIC DNA]</scope>
</reference>
<evidence type="ECO:0000259" key="1">
    <source>
        <dbReference type="PROSITE" id="PS50225"/>
    </source>
</evidence>
<dbReference type="SMART" id="SM00969">
    <property type="entry name" value="SOCS_box"/>
    <property type="match status" value="1"/>
</dbReference>
<dbReference type="AlphaFoldDB" id="A0AAV4X2T7"/>
<gene>
    <name evidence="2" type="primary">AVEN_26769_1</name>
    <name evidence="2" type="ORF">CDAR_108041</name>
</gene>
<proteinExistence type="predicted"/>
<feature type="domain" description="SOCS box" evidence="1">
    <location>
        <begin position="283"/>
        <end position="336"/>
    </location>
</feature>
<dbReference type="SUPFAM" id="SSF158235">
    <property type="entry name" value="SOCS box-like"/>
    <property type="match status" value="1"/>
</dbReference>
<sequence length="348" mass="41442">MAAMKSAINKEKDKTDEFLSLFSNLKEIQSENLPEIVTTSFEENTFHFLHFYERQKQNIDIKHIRRIIFSELPELCFQKHVENAVLIVEILRSINELRPTSTPNIVLFLTMLCLTNKTLPMKIILERNEMNKASFTALTFFLHHAYKQRLTLQNRKLMDVITFTNPILFSKLLLFSNSKNLISLLQFGLRLETFKKLCFPIHPLFLSAAELLCWFFESERYWNVENPQRRTQHTYFIDKLALFCRNFKVLLLSTYNPHEIENKVSYILMKYSKISDFKEVEPYLAYFFPESDFQTCKPPNLQHMCRYVIRSRLDEKWNLPYGVWKLSLPRELASYLNFNIDEKGNETV</sequence>
<dbReference type="Pfam" id="PF07525">
    <property type="entry name" value="SOCS_box"/>
    <property type="match status" value="1"/>
</dbReference>